<comment type="subcellular location">
    <subcellularLocation>
        <location evidence="1">Secreted</location>
    </subcellularLocation>
</comment>
<dbReference type="Ensembl" id="ENSSAUT00010036989.1">
    <property type="protein sequence ID" value="ENSSAUP00010035112.1"/>
    <property type="gene ID" value="ENSSAUG00010014852.1"/>
</dbReference>
<evidence type="ECO:0000256" key="2">
    <source>
        <dbReference type="ARBA" id="ARBA00022525"/>
    </source>
</evidence>
<dbReference type="InParanoid" id="A0A671WAV9"/>
<evidence type="ECO:0000259" key="5">
    <source>
        <dbReference type="PROSITE" id="PS50871"/>
    </source>
</evidence>
<organism evidence="6 7">
    <name type="scientific">Sparus aurata</name>
    <name type="common">Gilthead sea bream</name>
    <dbReference type="NCBI Taxonomy" id="8175"/>
    <lineage>
        <taxon>Eukaryota</taxon>
        <taxon>Metazoa</taxon>
        <taxon>Chordata</taxon>
        <taxon>Craniata</taxon>
        <taxon>Vertebrata</taxon>
        <taxon>Euteleostomi</taxon>
        <taxon>Actinopterygii</taxon>
        <taxon>Neopterygii</taxon>
        <taxon>Teleostei</taxon>
        <taxon>Neoteleostei</taxon>
        <taxon>Acanthomorphata</taxon>
        <taxon>Eupercaria</taxon>
        <taxon>Spariformes</taxon>
        <taxon>Sparidae</taxon>
        <taxon>Sparus</taxon>
    </lineage>
</organism>
<dbReference type="SMART" id="SM00110">
    <property type="entry name" value="C1Q"/>
    <property type="match status" value="1"/>
</dbReference>
<reference evidence="6" key="3">
    <citation type="submission" date="2025-09" db="UniProtKB">
        <authorList>
            <consortium name="Ensembl"/>
        </authorList>
    </citation>
    <scope>IDENTIFICATION</scope>
</reference>
<sequence>FILRKVNVELRADLESQAAELLAVGGRLTASEGELQLLRRRMENLQHQVDSLIEQSAKMAFYAALTESGGVGPYNTPTVLKFSNVFTNVGDAYSPTTGFFTAPVKGVYYFRFTICGQTNQGSMGVQLFHNGKSIIYNLQTRYNEFFEYLSNAVILELNVGDELHLVLPEDTSVFDNVNNHSTFSGFLLFK</sequence>
<evidence type="ECO:0000256" key="4">
    <source>
        <dbReference type="SAM" id="Coils"/>
    </source>
</evidence>
<reference evidence="6" key="2">
    <citation type="submission" date="2025-08" db="UniProtKB">
        <authorList>
            <consortium name="Ensembl"/>
        </authorList>
    </citation>
    <scope>IDENTIFICATION</scope>
</reference>
<dbReference type="PRINTS" id="PR00007">
    <property type="entry name" value="COMPLEMNTC1Q"/>
</dbReference>
<keyword evidence="3" id="KW-0732">Signal</keyword>
<feature type="domain" description="C1q" evidence="5">
    <location>
        <begin position="54"/>
        <end position="190"/>
    </location>
</feature>
<dbReference type="OMA" id="NEHIVMA"/>
<dbReference type="AlphaFoldDB" id="A0A671WAV9"/>
<dbReference type="PROSITE" id="PS50871">
    <property type="entry name" value="C1Q"/>
    <property type="match status" value="1"/>
</dbReference>
<dbReference type="SUPFAM" id="SSF49842">
    <property type="entry name" value="TNF-like"/>
    <property type="match status" value="1"/>
</dbReference>
<dbReference type="GO" id="GO:0005576">
    <property type="term" value="C:extracellular region"/>
    <property type="evidence" value="ECO:0007669"/>
    <property type="project" value="UniProtKB-SubCell"/>
</dbReference>
<protein>
    <recommendedName>
        <fullName evidence="5">C1q domain-containing protein</fullName>
    </recommendedName>
</protein>
<keyword evidence="2" id="KW-0964">Secreted</keyword>
<dbReference type="InterPro" id="IPR050822">
    <property type="entry name" value="Cerebellin_Synaptic_Org"/>
</dbReference>
<accession>A0A671WAV9</accession>
<dbReference type="Pfam" id="PF00386">
    <property type="entry name" value="C1q"/>
    <property type="match status" value="1"/>
</dbReference>
<dbReference type="PANTHER" id="PTHR22923">
    <property type="entry name" value="CEREBELLIN-RELATED"/>
    <property type="match status" value="1"/>
</dbReference>
<keyword evidence="7" id="KW-1185">Reference proteome</keyword>
<dbReference type="InterPro" id="IPR008983">
    <property type="entry name" value="Tumour_necrosis_fac-like_dom"/>
</dbReference>
<evidence type="ECO:0000256" key="3">
    <source>
        <dbReference type="ARBA" id="ARBA00022729"/>
    </source>
</evidence>
<dbReference type="PANTHER" id="PTHR22923:SF102">
    <property type="entry name" value="CEREBELLIN 13-RELATED"/>
    <property type="match status" value="1"/>
</dbReference>
<proteinExistence type="predicted"/>
<reference evidence="6" key="1">
    <citation type="submission" date="2021-04" db="EMBL/GenBank/DDBJ databases">
        <authorList>
            <consortium name="Wellcome Sanger Institute Data Sharing"/>
        </authorList>
    </citation>
    <scope>NUCLEOTIDE SEQUENCE [LARGE SCALE GENOMIC DNA]</scope>
</reference>
<dbReference type="Gene3D" id="2.60.120.40">
    <property type="match status" value="1"/>
</dbReference>
<feature type="coiled-coil region" evidence="4">
    <location>
        <begin position="28"/>
        <end position="55"/>
    </location>
</feature>
<dbReference type="InterPro" id="IPR001073">
    <property type="entry name" value="C1q_dom"/>
</dbReference>
<evidence type="ECO:0000313" key="6">
    <source>
        <dbReference type="Ensembl" id="ENSSAUP00010035112.1"/>
    </source>
</evidence>
<dbReference type="Proteomes" id="UP000472265">
    <property type="component" value="Chromosome 22"/>
</dbReference>
<name>A0A671WAV9_SPAAU</name>
<evidence type="ECO:0000256" key="1">
    <source>
        <dbReference type="ARBA" id="ARBA00004613"/>
    </source>
</evidence>
<dbReference type="GeneTree" id="ENSGT00940000163520"/>
<keyword evidence="4" id="KW-0175">Coiled coil</keyword>
<evidence type="ECO:0000313" key="7">
    <source>
        <dbReference type="Proteomes" id="UP000472265"/>
    </source>
</evidence>